<keyword evidence="5 6" id="KW-0326">Glycosidase</keyword>
<dbReference type="InterPro" id="IPR007342">
    <property type="entry name" value="PsuG"/>
</dbReference>
<evidence type="ECO:0000313" key="6">
    <source>
        <dbReference type="EMBL" id="MPM52607.1"/>
    </source>
</evidence>
<dbReference type="GO" id="GO:0005737">
    <property type="term" value="C:cytoplasm"/>
    <property type="evidence" value="ECO:0007669"/>
    <property type="project" value="TreeGrafter"/>
</dbReference>
<evidence type="ECO:0000256" key="2">
    <source>
        <dbReference type="ARBA" id="ARBA00022801"/>
    </source>
</evidence>
<organism evidence="6">
    <name type="scientific">bioreactor metagenome</name>
    <dbReference type="NCBI Taxonomy" id="1076179"/>
    <lineage>
        <taxon>unclassified sequences</taxon>
        <taxon>metagenomes</taxon>
        <taxon>ecological metagenomes</taxon>
    </lineage>
</organism>
<dbReference type="EMBL" id="VSSQ01013941">
    <property type="protein sequence ID" value="MPM52607.1"/>
    <property type="molecule type" value="Genomic_DNA"/>
</dbReference>
<dbReference type="HAMAP" id="MF_01876">
    <property type="entry name" value="PsiMP_glycosidase"/>
    <property type="match status" value="1"/>
</dbReference>
<dbReference type="Pfam" id="PF04227">
    <property type="entry name" value="Indigoidine_A"/>
    <property type="match status" value="1"/>
</dbReference>
<dbReference type="GO" id="GO:0004730">
    <property type="term" value="F:pseudouridylate synthase activity"/>
    <property type="evidence" value="ECO:0007669"/>
    <property type="project" value="UniProtKB-EC"/>
</dbReference>
<dbReference type="GO" id="GO:0046872">
    <property type="term" value="F:metal ion binding"/>
    <property type="evidence" value="ECO:0007669"/>
    <property type="project" value="UniProtKB-KW"/>
</dbReference>
<dbReference type="GO" id="GO:0016798">
    <property type="term" value="F:hydrolase activity, acting on glycosyl bonds"/>
    <property type="evidence" value="ECO:0007669"/>
    <property type="project" value="UniProtKB-KW"/>
</dbReference>
<dbReference type="PANTHER" id="PTHR42909:SF1">
    <property type="entry name" value="CARBOHYDRATE KINASE PFKB DOMAIN-CONTAINING PROTEIN"/>
    <property type="match status" value="1"/>
</dbReference>
<evidence type="ECO:0000256" key="3">
    <source>
        <dbReference type="ARBA" id="ARBA00023211"/>
    </source>
</evidence>
<protein>
    <submittedName>
        <fullName evidence="6">Pseudouridine-5'-phosphate glycosidase</fullName>
        <ecNumber evidence="6">4.2.1.70</ecNumber>
    </submittedName>
</protein>
<evidence type="ECO:0000256" key="5">
    <source>
        <dbReference type="ARBA" id="ARBA00023295"/>
    </source>
</evidence>
<dbReference type="EC" id="4.2.1.70" evidence="6"/>
<reference evidence="6" key="1">
    <citation type="submission" date="2019-08" db="EMBL/GenBank/DDBJ databases">
        <authorList>
            <person name="Kucharzyk K."/>
            <person name="Murdoch R.W."/>
            <person name="Higgins S."/>
            <person name="Loffler F."/>
        </authorList>
    </citation>
    <scope>NUCLEOTIDE SEQUENCE</scope>
</reference>
<dbReference type="SUPFAM" id="SSF110581">
    <property type="entry name" value="Indigoidine synthase A-like"/>
    <property type="match status" value="1"/>
</dbReference>
<keyword evidence="4 6" id="KW-0456">Lyase</keyword>
<dbReference type="InterPro" id="IPR022830">
    <property type="entry name" value="Indigdn_synthA-like"/>
</dbReference>
<comment type="caution">
    <text evidence="6">The sequence shown here is derived from an EMBL/GenBank/DDBJ whole genome shotgun (WGS) entry which is preliminary data.</text>
</comment>
<evidence type="ECO:0000256" key="1">
    <source>
        <dbReference type="ARBA" id="ARBA00022723"/>
    </source>
</evidence>
<keyword evidence="3" id="KW-0464">Manganese</keyword>
<name>A0A645AHW0_9ZZZZ</name>
<keyword evidence="1" id="KW-0479">Metal-binding</keyword>
<dbReference type="Gene3D" id="3.40.1790.10">
    <property type="entry name" value="Indigoidine synthase domain"/>
    <property type="match status" value="1"/>
</dbReference>
<sequence>MNYQNYFVYSPEVQTALENHRPVVALESTIIAHGFSYPANLECARECERIIRSYGVTPATIGILKGKVHIGLTAEELEYFATNRAMSKCSRRDVAPTIAMGLDGATTVTTTAMFAYMAGIKVFATGGIGGVHRHGEVTMDISADLQELAKTPIAVVCAGAKSILDIERTKEYLETYGVTILGFKTNRIPAFYTRDSGFDVDYQINDEKTIANIIKVRDDFRIPSTILITNPIPEDQEMDPAYINSEIERAVSECAGKGIKGKAVTPYLLSVLHESTKGKSVVANKALVFNNAALASRIALELSK</sequence>
<proteinExistence type="inferred from homology"/>
<gene>
    <name evidence="6" type="primary">psuG_5</name>
    <name evidence="6" type="ORF">SDC9_99367</name>
</gene>
<evidence type="ECO:0000256" key="4">
    <source>
        <dbReference type="ARBA" id="ARBA00023239"/>
    </source>
</evidence>
<accession>A0A645AHW0</accession>
<dbReference type="PANTHER" id="PTHR42909">
    <property type="entry name" value="ZGC:136858"/>
    <property type="match status" value="1"/>
</dbReference>
<keyword evidence="2" id="KW-0378">Hydrolase</keyword>
<dbReference type="AlphaFoldDB" id="A0A645AHW0"/>